<evidence type="ECO:0000313" key="2">
    <source>
        <dbReference type="Proteomes" id="UP000789901"/>
    </source>
</evidence>
<evidence type="ECO:0000313" key="1">
    <source>
        <dbReference type="EMBL" id="CAG8840223.1"/>
    </source>
</evidence>
<sequence length="167" mass="19195">LTLPPCFLINSPLEKAYLKKSIQTSELNSKNKKIKTNPDKQLLACDQIVTFDKKGKENNLTFGQLEPEPVIRFGGFALEEPWLDKQGKTRQLGLQLYYLNSEEFSKIFSLNNLGRVLAHELAHTILTDLDPASQRVNEGHGVKHDEYTQKFLDLILNSEEYQELKKY</sequence>
<reference evidence="1 2" key="1">
    <citation type="submission" date="2021-06" db="EMBL/GenBank/DDBJ databases">
        <authorList>
            <person name="Kallberg Y."/>
            <person name="Tangrot J."/>
            <person name="Rosling A."/>
        </authorList>
    </citation>
    <scope>NUCLEOTIDE SEQUENCE [LARGE SCALE GENOMIC DNA]</scope>
    <source>
        <strain evidence="1 2">120-4 pot B 10/14</strain>
    </source>
</reference>
<comment type="caution">
    <text evidence="1">The sequence shown here is derived from an EMBL/GenBank/DDBJ whole genome shotgun (WGS) entry which is preliminary data.</text>
</comment>
<protein>
    <submittedName>
        <fullName evidence="1">27_t:CDS:1</fullName>
    </submittedName>
</protein>
<organism evidence="1 2">
    <name type="scientific">Gigaspora margarita</name>
    <dbReference type="NCBI Taxonomy" id="4874"/>
    <lineage>
        <taxon>Eukaryota</taxon>
        <taxon>Fungi</taxon>
        <taxon>Fungi incertae sedis</taxon>
        <taxon>Mucoromycota</taxon>
        <taxon>Glomeromycotina</taxon>
        <taxon>Glomeromycetes</taxon>
        <taxon>Diversisporales</taxon>
        <taxon>Gigasporaceae</taxon>
        <taxon>Gigaspora</taxon>
    </lineage>
</organism>
<gene>
    <name evidence="1" type="ORF">GMARGA_LOCUS34812</name>
</gene>
<dbReference type="EMBL" id="CAJVQB010062384">
    <property type="protein sequence ID" value="CAG8840223.1"/>
    <property type="molecule type" value="Genomic_DNA"/>
</dbReference>
<keyword evidence="2" id="KW-1185">Reference proteome</keyword>
<dbReference type="Proteomes" id="UP000789901">
    <property type="component" value="Unassembled WGS sequence"/>
</dbReference>
<accession>A0ABN7WTP3</accession>
<proteinExistence type="predicted"/>
<feature type="non-terminal residue" evidence="1">
    <location>
        <position position="1"/>
    </location>
</feature>
<name>A0ABN7WTP3_GIGMA</name>